<evidence type="ECO:0000313" key="9">
    <source>
        <dbReference type="EMBL" id="CRK97656.1"/>
    </source>
</evidence>
<keyword evidence="4 8" id="KW-0274">FAD</keyword>
<dbReference type="Gene3D" id="3.50.50.60">
    <property type="entry name" value="FAD/NAD(P)-binding domain"/>
    <property type="match status" value="2"/>
</dbReference>
<dbReference type="PANTHER" id="PTHR23023">
    <property type="entry name" value="DIMETHYLANILINE MONOOXYGENASE"/>
    <property type="match status" value="1"/>
</dbReference>
<dbReference type="OrthoDB" id="66881at2759"/>
<evidence type="ECO:0000256" key="7">
    <source>
        <dbReference type="ARBA" id="ARBA00023033"/>
    </source>
</evidence>
<comment type="cofactor">
    <cofactor evidence="1 8">
        <name>FAD</name>
        <dbReference type="ChEBI" id="CHEBI:57692"/>
    </cofactor>
</comment>
<keyword evidence="7 8" id="KW-0503">Monooxygenase</keyword>
<accession>A0A1J1IBQ1</accession>
<evidence type="ECO:0000256" key="8">
    <source>
        <dbReference type="RuleBase" id="RU361177"/>
    </source>
</evidence>
<organism evidence="9 10">
    <name type="scientific">Clunio marinus</name>
    <dbReference type="NCBI Taxonomy" id="568069"/>
    <lineage>
        <taxon>Eukaryota</taxon>
        <taxon>Metazoa</taxon>
        <taxon>Ecdysozoa</taxon>
        <taxon>Arthropoda</taxon>
        <taxon>Hexapoda</taxon>
        <taxon>Insecta</taxon>
        <taxon>Pterygota</taxon>
        <taxon>Neoptera</taxon>
        <taxon>Endopterygota</taxon>
        <taxon>Diptera</taxon>
        <taxon>Nematocera</taxon>
        <taxon>Chironomoidea</taxon>
        <taxon>Chironomidae</taxon>
        <taxon>Clunio</taxon>
    </lineage>
</organism>
<keyword evidence="5" id="KW-0521">NADP</keyword>
<dbReference type="AlphaFoldDB" id="A0A1J1IBQ1"/>
<dbReference type="InterPro" id="IPR036188">
    <property type="entry name" value="FAD/NAD-bd_sf"/>
</dbReference>
<dbReference type="InterPro" id="IPR050346">
    <property type="entry name" value="FMO-like"/>
</dbReference>
<proteinExistence type="inferred from homology"/>
<reference evidence="9 10" key="1">
    <citation type="submission" date="2015-04" db="EMBL/GenBank/DDBJ databases">
        <authorList>
            <person name="Syromyatnikov M.Y."/>
            <person name="Popov V.N."/>
        </authorList>
    </citation>
    <scope>NUCLEOTIDE SEQUENCE [LARGE SCALE GENOMIC DNA]</scope>
</reference>
<dbReference type="GO" id="GO:0050660">
    <property type="term" value="F:flavin adenine dinucleotide binding"/>
    <property type="evidence" value="ECO:0007669"/>
    <property type="project" value="InterPro"/>
</dbReference>
<name>A0A1J1IBQ1_9DIPT</name>
<evidence type="ECO:0000256" key="2">
    <source>
        <dbReference type="ARBA" id="ARBA00009183"/>
    </source>
</evidence>
<dbReference type="InterPro" id="IPR020946">
    <property type="entry name" value="Flavin_mOase-like"/>
</dbReference>
<dbReference type="Pfam" id="PF00743">
    <property type="entry name" value="FMO-like"/>
    <property type="match status" value="2"/>
</dbReference>
<evidence type="ECO:0000256" key="1">
    <source>
        <dbReference type="ARBA" id="ARBA00001974"/>
    </source>
</evidence>
<evidence type="ECO:0000256" key="6">
    <source>
        <dbReference type="ARBA" id="ARBA00023002"/>
    </source>
</evidence>
<dbReference type="SUPFAM" id="SSF51905">
    <property type="entry name" value="FAD/NAD(P)-binding domain"/>
    <property type="match status" value="2"/>
</dbReference>
<evidence type="ECO:0000256" key="3">
    <source>
        <dbReference type="ARBA" id="ARBA00022630"/>
    </source>
</evidence>
<keyword evidence="3 8" id="KW-0285">Flavoprotein</keyword>
<evidence type="ECO:0000313" key="10">
    <source>
        <dbReference type="Proteomes" id="UP000183832"/>
    </source>
</evidence>
<dbReference type="GO" id="GO:0004499">
    <property type="term" value="F:N,N-dimethylaniline monooxygenase activity"/>
    <property type="evidence" value="ECO:0007669"/>
    <property type="project" value="InterPro"/>
</dbReference>
<dbReference type="PIRSF" id="PIRSF000332">
    <property type="entry name" value="FMO"/>
    <property type="match status" value="1"/>
</dbReference>
<evidence type="ECO:0000256" key="4">
    <source>
        <dbReference type="ARBA" id="ARBA00022827"/>
    </source>
</evidence>
<dbReference type="GO" id="GO:0050661">
    <property type="term" value="F:NADP binding"/>
    <property type="evidence" value="ECO:0007669"/>
    <property type="project" value="InterPro"/>
</dbReference>
<dbReference type="STRING" id="568069.A0A1J1IBQ1"/>
<keyword evidence="10" id="KW-1185">Reference proteome</keyword>
<dbReference type="PRINTS" id="PR00370">
    <property type="entry name" value="FMOXYGENASE"/>
</dbReference>
<protein>
    <recommendedName>
        <fullName evidence="8">Flavin-containing monooxygenase</fullName>
        <ecNumber evidence="8">1.-.-.-</ecNumber>
    </recommendedName>
</protein>
<evidence type="ECO:0000256" key="5">
    <source>
        <dbReference type="ARBA" id="ARBA00022857"/>
    </source>
</evidence>
<dbReference type="Proteomes" id="UP000183832">
    <property type="component" value="Unassembled WGS sequence"/>
</dbReference>
<gene>
    <name evidence="9" type="ORF">CLUMA_CG011041</name>
</gene>
<dbReference type="FunFam" id="3.50.50.60:FF:000138">
    <property type="entry name" value="Flavin-containing monooxygenase"/>
    <property type="match status" value="1"/>
</dbReference>
<dbReference type="EMBL" id="CVRI01000047">
    <property type="protein sequence ID" value="CRK97656.1"/>
    <property type="molecule type" value="Genomic_DNA"/>
</dbReference>
<dbReference type="EC" id="1.-.-.-" evidence="8"/>
<keyword evidence="6 8" id="KW-0560">Oxidoreductase</keyword>
<sequence length="421" mass="48303">MKVGIIGAGAAGLCAIKHALSFDCEVIAFEQSDRIGGTWVYTDDTGSDKHGNAIHSSMYKNLRTNLPKELMAFPDFPFPPQEKSFLPASEVNEYLNLYADNFNLRQFVKFEHHVVRVRPTQNESKWEVIVKKLLDQKYETFIFDAMLVCNGHFTTPNIPQFKGSKVFQGRQIHSHDYKIPDVFVHRKVLVIGAGPSGVDISQEVAKSAERVLWSNHLKTPKEVHCNNLIQKPDIKELTVNGAEFVDGSYESFNDIIYCTGYKYTFPFMSVDCGLATDDNYVRPLFKHCLNINHTSMGIIGLPVYIAPFQAFDLQIRFCLTFITGRKMLPSKEEMCANTEKDMNERWSRGLPKKKAHAFGSMYQDKYFDDLASFARITPVKPVILKIYDQNKFNQQNDLVHYRQYKYTVIDDEQFEAILPRN</sequence>
<comment type="similarity">
    <text evidence="2 8">Belongs to the FMO family.</text>
</comment>
<dbReference type="InterPro" id="IPR000960">
    <property type="entry name" value="Flavin_mOase"/>
</dbReference>